<feature type="transmembrane region" description="Helical" evidence="1">
    <location>
        <begin position="120"/>
        <end position="140"/>
    </location>
</feature>
<dbReference type="EMBL" id="WBZB01000016">
    <property type="protein sequence ID" value="KAB3530710.1"/>
    <property type="molecule type" value="Genomic_DNA"/>
</dbReference>
<evidence type="ECO:0000313" key="3">
    <source>
        <dbReference type="Proteomes" id="UP000465601"/>
    </source>
</evidence>
<keyword evidence="1" id="KW-0472">Membrane</keyword>
<keyword evidence="1" id="KW-1133">Transmembrane helix</keyword>
<sequence length="222" mass="24973">MSKKGEVEKLVDDLVFIKEAIKKNNSIFKYFSISRALRGVLLYSGLVVISFSLWLNHLISKYDSFQAAPIILKRFTYFLIVIALVIVVIFKIKTMIRAAQKVQSDITVTKLIKEVYTGQTLMVMIPFIITIALFIVFLQQQALGDYILPIVAILVGLLTNSVVSVFHIKELIIMGDWLIITGFITLFFLSSFSTALILAFTFGLGCIVMYFATFLSSSQEGE</sequence>
<reference evidence="2 3" key="1">
    <citation type="submission" date="2019-10" db="EMBL/GenBank/DDBJ databases">
        <title>Alkaliphilus serpentinus sp. nov. and Alkaliphilus pronyensis sp. nov., two novel anaerobic alkaliphilic species isolated from the serpentinized-hosted hydrothermal field of the Prony Bay (New Caledonia).</title>
        <authorList>
            <person name="Postec A."/>
        </authorList>
    </citation>
    <scope>NUCLEOTIDE SEQUENCE [LARGE SCALE GENOMIC DNA]</scope>
    <source>
        <strain evidence="2 3">LacT</strain>
    </source>
</reference>
<proteinExistence type="predicted"/>
<keyword evidence="3" id="KW-1185">Reference proteome</keyword>
<keyword evidence="1" id="KW-0812">Transmembrane</keyword>
<dbReference type="AlphaFoldDB" id="A0A833HPF5"/>
<dbReference type="OrthoDB" id="9834983at2"/>
<accession>A0A833HPF5</accession>
<comment type="caution">
    <text evidence="2">The sequence shown here is derived from an EMBL/GenBank/DDBJ whole genome shotgun (WGS) entry which is preliminary data.</text>
</comment>
<gene>
    <name evidence="2" type="ORF">F8153_06265</name>
</gene>
<organism evidence="2 3">
    <name type="scientific">Alkaliphilus serpentinus</name>
    <dbReference type="NCBI Taxonomy" id="1482731"/>
    <lineage>
        <taxon>Bacteria</taxon>
        <taxon>Bacillati</taxon>
        <taxon>Bacillota</taxon>
        <taxon>Clostridia</taxon>
        <taxon>Peptostreptococcales</taxon>
        <taxon>Natronincolaceae</taxon>
        <taxon>Alkaliphilus</taxon>
    </lineage>
</organism>
<feature type="transmembrane region" description="Helical" evidence="1">
    <location>
        <begin position="75"/>
        <end position="92"/>
    </location>
</feature>
<feature type="transmembrane region" description="Helical" evidence="1">
    <location>
        <begin position="146"/>
        <end position="166"/>
    </location>
</feature>
<dbReference type="RefSeq" id="WP_151865521.1">
    <property type="nucleotide sequence ID" value="NZ_WBZB01000016.1"/>
</dbReference>
<name>A0A833HPF5_9FIRM</name>
<dbReference type="Proteomes" id="UP000465601">
    <property type="component" value="Unassembled WGS sequence"/>
</dbReference>
<feature type="transmembrane region" description="Helical" evidence="1">
    <location>
        <begin position="195"/>
        <end position="215"/>
    </location>
</feature>
<feature type="transmembrane region" description="Helical" evidence="1">
    <location>
        <begin position="36"/>
        <end position="55"/>
    </location>
</feature>
<evidence type="ECO:0000256" key="1">
    <source>
        <dbReference type="SAM" id="Phobius"/>
    </source>
</evidence>
<evidence type="ECO:0000313" key="2">
    <source>
        <dbReference type="EMBL" id="KAB3530710.1"/>
    </source>
</evidence>
<protein>
    <submittedName>
        <fullName evidence="2">Uncharacterized protein</fullName>
    </submittedName>
</protein>
<feature type="transmembrane region" description="Helical" evidence="1">
    <location>
        <begin position="171"/>
        <end position="189"/>
    </location>
</feature>